<dbReference type="EMBL" id="CP092427">
    <property type="protein sequence ID" value="ULP36294.1"/>
    <property type="molecule type" value="Genomic_DNA"/>
</dbReference>
<keyword evidence="2" id="KW-0732">Signal</keyword>
<feature type="region of interest" description="Disordered" evidence="1">
    <location>
        <begin position="167"/>
        <end position="196"/>
    </location>
</feature>
<dbReference type="InterPro" id="IPR036182">
    <property type="entry name" value="PCuAC_sf"/>
</dbReference>
<feature type="signal peptide" evidence="2">
    <location>
        <begin position="1"/>
        <end position="25"/>
    </location>
</feature>
<name>A0ABY3UC43_9MYCO</name>
<evidence type="ECO:0000256" key="1">
    <source>
        <dbReference type="SAM" id="MobiDB-lite"/>
    </source>
</evidence>
<proteinExistence type="predicted"/>
<evidence type="ECO:0000256" key="2">
    <source>
        <dbReference type="SAM" id="SignalP"/>
    </source>
</evidence>
<gene>
    <name evidence="3" type="ORF">MJO55_24280</name>
</gene>
<evidence type="ECO:0008006" key="5">
    <source>
        <dbReference type="Google" id="ProtNLM"/>
    </source>
</evidence>
<sequence>MNPLERRTSVITAAMAAAAVGLSVALSGCGAGQVSQTATQEPAINGTSGKAGPIALRNVHLRALQTADYVQPGRDVELIFTAANTSADVNDKLVRITSDVGSVTLTGDGALPANGVLVVGSPDGQTTPLENIEPADAAEAKVALNKPITNGLTYDFTFTFEKSGETTVPVPISAGETPRREVTDDGAPVEGHSGGH</sequence>
<dbReference type="Proteomes" id="UP001055159">
    <property type="component" value="Chromosome"/>
</dbReference>
<reference evidence="3" key="1">
    <citation type="submission" date="2022-08" db="EMBL/GenBank/DDBJ databases">
        <title>Whole genome sequencing of non-tuberculosis mycobacteria type-strains.</title>
        <authorList>
            <person name="Igarashi Y."/>
            <person name="Osugi A."/>
            <person name="Mitarai S."/>
        </authorList>
    </citation>
    <scope>NUCLEOTIDE SEQUENCE</scope>
    <source>
        <strain evidence="3">JCM 16372</strain>
    </source>
</reference>
<dbReference type="Gene3D" id="2.60.40.1890">
    <property type="entry name" value="PCu(A)C copper chaperone"/>
    <property type="match status" value="1"/>
</dbReference>
<organism evidence="3 4">
    <name type="scientific">Mycolicibacterium rufum</name>
    <dbReference type="NCBI Taxonomy" id="318424"/>
    <lineage>
        <taxon>Bacteria</taxon>
        <taxon>Bacillati</taxon>
        <taxon>Actinomycetota</taxon>
        <taxon>Actinomycetes</taxon>
        <taxon>Mycobacteriales</taxon>
        <taxon>Mycobacteriaceae</taxon>
        <taxon>Mycolicibacterium</taxon>
    </lineage>
</organism>
<feature type="chain" id="PRO_5046092995" description="Copper(I)-binding protein" evidence="2">
    <location>
        <begin position="26"/>
        <end position="196"/>
    </location>
</feature>
<dbReference type="RefSeq" id="WP_239735465.1">
    <property type="nucleotide sequence ID" value="NZ_CP092427.2"/>
</dbReference>
<evidence type="ECO:0000313" key="4">
    <source>
        <dbReference type="Proteomes" id="UP001055159"/>
    </source>
</evidence>
<evidence type="ECO:0000313" key="3">
    <source>
        <dbReference type="EMBL" id="ULP36294.1"/>
    </source>
</evidence>
<dbReference type="PROSITE" id="PS51257">
    <property type="entry name" value="PROKAR_LIPOPROTEIN"/>
    <property type="match status" value="1"/>
</dbReference>
<protein>
    <recommendedName>
        <fullName evidence="5">Copper(I)-binding protein</fullName>
    </recommendedName>
</protein>
<dbReference type="Pfam" id="PF04314">
    <property type="entry name" value="PCuAC"/>
    <property type="match status" value="1"/>
</dbReference>
<accession>A0ABY3UC43</accession>
<dbReference type="InterPro" id="IPR007410">
    <property type="entry name" value="LpqE-like"/>
</dbReference>
<keyword evidence="4" id="KW-1185">Reference proteome</keyword>